<dbReference type="OrthoDB" id="9804559at2"/>
<comment type="subcellular location">
    <subcellularLocation>
        <location evidence="2">Bacterial flagellum basal body</location>
    </subcellularLocation>
</comment>
<evidence type="ECO:0000259" key="4">
    <source>
        <dbReference type="Pfam" id="PF06429"/>
    </source>
</evidence>
<keyword evidence="2" id="KW-0975">Bacterial flagellum</keyword>
<dbReference type="InterPro" id="IPR053967">
    <property type="entry name" value="LlgE_F_G-like_D1"/>
</dbReference>
<dbReference type="InterPro" id="IPR010930">
    <property type="entry name" value="Flg_bb/hook_C_dom"/>
</dbReference>
<feature type="domain" description="Flagellar basal-body/hook protein C-terminal" evidence="4">
    <location>
        <begin position="212"/>
        <end position="256"/>
    </location>
</feature>
<dbReference type="Pfam" id="PF06429">
    <property type="entry name" value="Flg_bbr_C"/>
    <property type="match status" value="1"/>
</dbReference>
<evidence type="ECO:0000259" key="3">
    <source>
        <dbReference type="Pfam" id="PF00460"/>
    </source>
</evidence>
<accession>A0A3R5QT25</accession>
<dbReference type="KEGG" id="cmah:C1I91_08575"/>
<dbReference type="PANTHER" id="PTHR30435">
    <property type="entry name" value="FLAGELLAR PROTEIN"/>
    <property type="match status" value="1"/>
</dbReference>
<dbReference type="InterPro" id="IPR001444">
    <property type="entry name" value="Flag_bb_rod_N"/>
</dbReference>
<dbReference type="InterPro" id="IPR037925">
    <property type="entry name" value="FlgE/F/G-like"/>
</dbReference>
<dbReference type="Proteomes" id="UP000286268">
    <property type="component" value="Chromosome"/>
</dbReference>
<evidence type="ECO:0000256" key="1">
    <source>
        <dbReference type="ARBA" id="ARBA00009677"/>
    </source>
</evidence>
<keyword evidence="6" id="KW-0282">Flagellum</keyword>
<keyword evidence="6" id="KW-0969">Cilium</keyword>
<dbReference type="GO" id="GO:0071978">
    <property type="term" value="P:bacterial-type flagellum-dependent swarming motility"/>
    <property type="evidence" value="ECO:0007669"/>
    <property type="project" value="TreeGrafter"/>
</dbReference>
<gene>
    <name evidence="6" type="primary">flgG</name>
    <name evidence="6" type="ORF">C1I91_08575</name>
</gene>
<dbReference type="RefSeq" id="WP_128212509.1">
    <property type="nucleotide sequence ID" value="NZ_CP025746.1"/>
</dbReference>
<protein>
    <submittedName>
        <fullName evidence="6">Flagellar basal body rod protein FlgG</fullName>
    </submittedName>
</protein>
<reference evidence="6 7" key="1">
    <citation type="submission" date="2018-01" db="EMBL/GenBank/DDBJ databases">
        <title>Genome Sequencing and Assembly of Anaerobacter polyendosporus strain CT4.</title>
        <authorList>
            <person name="Tachaapaikoon C."/>
            <person name="Sutheeworapong S."/>
            <person name="Jenjaroenpun P."/>
            <person name="Wongsurawat T."/>
            <person name="Nookeaw I."/>
            <person name="Cheawchanlertfa P."/>
            <person name="Kosugi A."/>
            <person name="Cheevadhanarak S."/>
            <person name="Ratanakhanokchai K."/>
        </authorList>
    </citation>
    <scope>NUCLEOTIDE SEQUENCE [LARGE SCALE GENOMIC DNA]</scope>
    <source>
        <strain evidence="6 7">CT4</strain>
    </source>
</reference>
<proteinExistence type="inferred from homology"/>
<evidence type="ECO:0000313" key="7">
    <source>
        <dbReference type="Proteomes" id="UP000286268"/>
    </source>
</evidence>
<sequence length="259" mass="28563">MFRVLWNGKSAMLANQEKLDSISNNLANVGTTGYKRVDVSFKDLIKESLDRQGYPVSDKNSYTGTGVRTSSWVRDNTQGQLQQTNKASDMALDGEGYFRVTKSDGSVAYSRDGSFKIDSLGNLVDSKGNRLDVEYAAGYNKDNVSLDERMRDDNFRIDSKGTITLKDSNVIVGQVPIYTATGSDAFTSVGDNLYVPKDGAQVFKSNNVDVLQGYLENSNVDVGKEFSDMIITQRAFQLGSKAITTADEMWGMINNLKSR</sequence>
<dbReference type="GO" id="GO:0009425">
    <property type="term" value="C:bacterial-type flagellum basal body"/>
    <property type="evidence" value="ECO:0007669"/>
    <property type="project" value="UniProtKB-SubCell"/>
</dbReference>
<dbReference type="AlphaFoldDB" id="A0A3R5QT25"/>
<keyword evidence="7" id="KW-1185">Reference proteome</keyword>
<dbReference type="PANTHER" id="PTHR30435:SF19">
    <property type="entry name" value="FLAGELLAR BASAL-BODY ROD PROTEIN FLGG"/>
    <property type="match status" value="1"/>
</dbReference>
<dbReference type="NCBIfam" id="TIGR03506">
    <property type="entry name" value="FlgEFG_subfam"/>
    <property type="match status" value="1"/>
</dbReference>
<dbReference type="InterPro" id="IPR020013">
    <property type="entry name" value="Flagellar_FlgE/F/G"/>
</dbReference>
<name>A0A3R5QT25_9CLOT</name>
<evidence type="ECO:0000256" key="2">
    <source>
        <dbReference type="RuleBase" id="RU362116"/>
    </source>
</evidence>
<dbReference type="EMBL" id="CP025746">
    <property type="protein sequence ID" value="QAA31697.1"/>
    <property type="molecule type" value="Genomic_DNA"/>
</dbReference>
<comment type="similarity">
    <text evidence="1 2">Belongs to the flagella basal body rod proteins family.</text>
</comment>
<evidence type="ECO:0000259" key="5">
    <source>
        <dbReference type="Pfam" id="PF22692"/>
    </source>
</evidence>
<keyword evidence="6" id="KW-0966">Cell projection</keyword>
<dbReference type="SUPFAM" id="SSF117143">
    <property type="entry name" value="Flagellar hook protein flgE"/>
    <property type="match status" value="1"/>
</dbReference>
<organism evidence="6 7">
    <name type="scientific">Clostridium manihotivorum</name>
    <dbReference type="NCBI Taxonomy" id="2320868"/>
    <lineage>
        <taxon>Bacteria</taxon>
        <taxon>Bacillati</taxon>
        <taxon>Bacillota</taxon>
        <taxon>Clostridia</taxon>
        <taxon>Eubacteriales</taxon>
        <taxon>Clostridiaceae</taxon>
        <taxon>Clostridium</taxon>
    </lineage>
</organism>
<feature type="domain" description="Flagellar hook protein FlgE/F/G-like D1" evidence="5">
    <location>
        <begin position="91"/>
        <end position="164"/>
    </location>
</feature>
<feature type="domain" description="Flagellar basal body rod protein N-terminal" evidence="3">
    <location>
        <begin position="7"/>
        <end position="35"/>
    </location>
</feature>
<dbReference type="Pfam" id="PF00460">
    <property type="entry name" value="Flg_bb_rod"/>
    <property type="match status" value="1"/>
</dbReference>
<evidence type="ECO:0000313" key="6">
    <source>
        <dbReference type="EMBL" id="QAA31697.1"/>
    </source>
</evidence>
<dbReference type="Pfam" id="PF22692">
    <property type="entry name" value="LlgE_F_G_D1"/>
    <property type="match status" value="1"/>
</dbReference>